<name>T1U9M3_HELPX</name>
<dbReference type="AlphaFoldDB" id="T1U9M3"/>
<dbReference type="HOGENOM" id="CLU_3136424_0_0_7"/>
<gene>
    <name evidence="1" type="ORF">HPSA20_0402</name>
</gene>
<dbReference type="Proteomes" id="UP000015920">
    <property type="component" value="Chromosome"/>
</dbReference>
<dbReference type="PATRIC" id="fig|1352356.3.peg.390"/>
<sequence>MKNSAPLKNKVFCGVYFLSLSASLQAFDYKIEVLAESFSKVGFNKKRLILLGGFILQRLL</sequence>
<reference evidence="1 2" key="1">
    <citation type="journal article" date="2013" name="Genome Announc.">
        <title>Genome Sequences of Three hpAfrica2 Strains of Helicobacter pylori.</title>
        <authorList>
            <person name="Duncan S.S."/>
            <person name="Bertoli M.T."/>
            <person name="Kersulyte D."/>
            <person name="Valk P.L."/>
            <person name="Tamma S."/>
            <person name="Segal I."/>
            <person name="McClain M.S."/>
            <person name="Cover T.L."/>
            <person name="Berg D.E."/>
        </authorList>
    </citation>
    <scope>NUCLEOTIDE SEQUENCE [LARGE SCALE GENOMIC DNA]</scope>
    <source>
        <strain evidence="1">SouthAfrica20</strain>
    </source>
</reference>
<dbReference type="InterPro" id="IPR003678">
    <property type="entry name" value="Put_OMP"/>
</dbReference>
<accession>T1U9M3</accession>
<dbReference type="EMBL" id="CP006691">
    <property type="protein sequence ID" value="AGT73642.1"/>
    <property type="molecule type" value="Genomic_DNA"/>
</dbReference>
<dbReference type="KEGG" id="hpys:HPSA20_0402"/>
<protein>
    <submittedName>
        <fullName evidence="1">Outer membrane family protein</fullName>
    </submittedName>
</protein>
<evidence type="ECO:0000313" key="1">
    <source>
        <dbReference type="EMBL" id="AGT73642.1"/>
    </source>
</evidence>
<evidence type="ECO:0000313" key="2">
    <source>
        <dbReference type="Proteomes" id="UP000015920"/>
    </source>
</evidence>
<dbReference type="Pfam" id="PF02521">
    <property type="entry name" value="HP_OMP_2"/>
    <property type="match status" value="1"/>
</dbReference>
<proteinExistence type="predicted"/>
<organism evidence="1 2">
    <name type="scientific">Helicobacter pylori SouthAfrica20</name>
    <dbReference type="NCBI Taxonomy" id="1352356"/>
    <lineage>
        <taxon>Bacteria</taxon>
        <taxon>Pseudomonadati</taxon>
        <taxon>Campylobacterota</taxon>
        <taxon>Epsilonproteobacteria</taxon>
        <taxon>Campylobacterales</taxon>
        <taxon>Helicobacteraceae</taxon>
        <taxon>Helicobacter</taxon>
    </lineage>
</organism>